<dbReference type="Proteomes" id="UP001500194">
    <property type="component" value="Unassembled WGS sequence"/>
</dbReference>
<comment type="similarity">
    <text evidence="1">Belongs to the HAD-like hydrolase superfamily.</text>
</comment>
<protein>
    <submittedName>
        <fullName evidence="2">HAD family phosphatase</fullName>
    </submittedName>
</protein>
<dbReference type="SFLD" id="SFLDS00003">
    <property type="entry name" value="Haloacid_Dehalogenase"/>
    <property type="match status" value="1"/>
</dbReference>
<dbReference type="RefSeq" id="WP_227262093.1">
    <property type="nucleotide sequence ID" value="NZ_BAAADU010000002.1"/>
</dbReference>
<comment type="caution">
    <text evidence="2">The sequence shown here is derived from an EMBL/GenBank/DDBJ whole genome shotgun (WGS) entry which is preliminary data.</text>
</comment>
<dbReference type="NCBIfam" id="TIGR01509">
    <property type="entry name" value="HAD-SF-IA-v3"/>
    <property type="match status" value="1"/>
</dbReference>
<dbReference type="Pfam" id="PF13419">
    <property type="entry name" value="HAD_2"/>
    <property type="match status" value="1"/>
</dbReference>
<gene>
    <name evidence="2" type="ORF">GCM10009019_01850</name>
</gene>
<accession>A0AAV3SXY7</accession>
<evidence type="ECO:0000313" key="2">
    <source>
        <dbReference type="EMBL" id="GAA0643677.1"/>
    </source>
</evidence>
<proteinExistence type="inferred from homology"/>
<dbReference type="InterPro" id="IPR006439">
    <property type="entry name" value="HAD-SF_hydro_IA"/>
</dbReference>
<dbReference type="SUPFAM" id="SSF56784">
    <property type="entry name" value="HAD-like"/>
    <property type="match status" value="1"/>
</dbReference>
<dbReference type="EMBL" id="BAAADU010000002">
    <property type="protein sequence ID" value="GAA0643677.1"/>
    <property type="molecule type" value="Genomic_DNA"/>
</dbReference>
<dbReference type="PRINTS" id="PR00413">
    <property type="entry name" value="HADHALOGNASE"/>
</dbReference>
<dbReference type="InterPro" id="IPR023214">
    <property type="entry name" value="HAD_sf"/>
</dbReference>
<dbReference type="PANTHER" id="PTHR18901:SF38">
    <property type="entry name" value="PSEUDOURIDINE-5'-PHOSPHATASE"/>
    <property type="match status" value="1"/>
</dbReference>
<name>A0AAV3SXY7_9EURY</name>
<evidence type="ECO:0000313" key="3">
    <source>
        <dbReference type="Proteomes" id="UP001500194"/>
    </source>
</evidence>
<reference evidence="2 3" key="1">
    <citation type="journal article" date="2019" name="Int. J. Syst. Evol. Microbiol.">
        <title>The Global Catalogue of Microorganisms (GCM) 10K type strain sequencing project: providing services to taxonomists for standard genome sequencing and annotation.</title>
        <authorList>
            <consortium name="The Broad Institute Genomics Platform"/>
            <consortium name="The Broad Institute Genome Sequencing Center for Infectious Disease"/>
            <person name="Wu L."/>
            <person name="Ma J."/>
        </authorList>
    </citation>
    <scope>NUCLEOTIDE SEQUENCE [LARGE SCALE GENOMIC DNA]</scope>
    <source>
        <strain evidence="2 3">JCM 16327</strain>
    </source>
</reference>
<dbReference type="Gene3D" id="3.40.50.1000">
    <property type="entry name" value="HAD superfamily/HAD-like"/>
    <property type="match status" value="1"/>
</dbReference>
<sequence length="226" mass="25046">MAAVIFDMDGVIVDTERYWKDVIERVIDELVVDGDDLEPTDLIGINVHDQYDRLRDAGYDLTVDSADEYFEFYDDHADAVYTEHADLMPGFHDLLDALDEYGVPLAVCTSSYPRWVEMAFDRFDLNGRFDVVVSAADLDIPGKPDPDIYEVTMSRLGVTAEETVVVEDSENGIRAADRAGAYVVAYEADEAGEMDTSAADEVAASASDLRERLLAALDNIDRGPSR</sequence>
<organism evidence="2 3">
    <name type="scientific">Salarchaeum japonicum</name>
    <dbReference type="NCBI Taxonomy" id="555573"/>
    <lineage>
        <taxon>Archaea</taxon>
        <taxon>Methanobacteriati</taxon>
        <taxon>Methanobacteriota</taxon>
        <taxon>Stenosarchaea group</taxon>
        <taxon>Halobacteria</taxon>
        <taxon>Halobacteriales</taxon>
        <taxon>Halobacteriaceae</taxon>
    </lineage>
</organism>
<keyword evidence="3" id="KW-1185">Reference proteome</keyword>
<dbReference type="Gene3D" id="1.10.150.240">
    <property type="entry name" value="Putative phosphatase, domain 2"/>
    <property type="match status" value="1"/>
</dbReference>
<dbReference type="AlphaFoldDB" id="A0AAV3SXY7"/>
<evidence type="ECO:0000256" key="1">
    <source>
        <dbReference type="ARBA" id="ARBA00007958"/>
    </source>
</evidence>
<dbReference type="SFLD" id="SFLDG01135">
    <property type="entry name" value="C1.5.6:_HAD__Beta-PGM__Phospha"/>
    <property type="match status" value="1"/>
</dbReference>
<dbReference type="GeneID" id="68572705"/>
<dbReference type="SFLD" id="SFLDG01129">
    <property type="entry name" value="C1.5:_HAD__Beta-PGM__Phosphata"/>
    <property type="match status" value="1"/>
</dbReference>
<dbReference type="PANTHER" id="PTHR18901">
    <property type="entry name" value="2-DEOXYGLUCOSE-6-PHOSPHATE PHOSPHATASE 2"/>
    <property type="match status" value="1"/>
</dbReference>
<dbReference type="InterPro" id="IPR023198">
    <property type="entry name" value="PGP-like_dom2"/>
</dbReference>
<dbReference type="InterPro" id="IPR036412">
    <property type="entry name" value="HAD-like_sf"/>
</dbReference>
<dbReference type="InterPro" id="IPR041492">
    <property type="entry name" value="HAD_2"/>
</dbReference>